<proteinExistence type="predicted"/>
<comment type="caution">
    <text evidence="1">The sequence shown here is derived from an EMBL/GenBank/DDBJ whole genome shotgun (WGS) entry which is preliminary data.</text>
</comment>
<evidence type="ECO:0000313" key="1">
    <source>
        <dbReference type="EMBL" id="KAH3801730.1"/>
    </source>
</evidence>
<name>A0A9D4FMW0_DREPO</name>
<gene>
    <name evidence="1" type="ORF">DPMN_155391</name>
</gene>
<protein>
    <submittedName>
        <fullName evidence="1">Uncharacterized protein</fullName>
    </submittedName>
</protein>
<sequence>MTMTLCEPYSNCDVLLQLLGKIGLIEEVDEVDEINLLIGINGEDCYCRPKAVTLVTGGKLEHIDKLITPIF</sequence>
<organism evidence="1 2">
    <name type="scientific">Dreissena polymorpha</name>
    <name type="common">Zebra mussel</name>
    <name type="synonym">Mytilus polymorpha</name>
    <dbReference type="NCBI Taxonomy" id="45954"/>
    <lineage>
        <taxon>Eukaryota</taxon>
        <taxon>Metazoa</taxon>
        <taxon>Spiralia</taxon>
        <taxon>Lophotrochozoa</taxon>
        <taxon>Mollusca</taxon>
        <taxon>Bivalvia</taxon>
        <taxon>Autobranchia</taxon>
        <taxon>Heteroconchia</taxon>
        <taxon>Euheterodonta</taxon>
        <taxon>Imparidentia</taxon>
        <taxon>Neoheterodontei</taxon>
        <taxon>Myida</taxon>
        <taxon>Dreissenoidea</taxon>
        <taxon>Dreissenidae</taxon>
        <taxon>Dreissena</taxon>
    </lineage>
</organism>
<dbReference type="EMBL" id="JAIWYP010000007">
    <property type="protein sequence ID" value="KAH3801730.1"/>
    <property type="molecule type" value="Genomic_DNA"/>
</dbReference>
<keyword evidence="2" id="KW-1185">Reference proteome</keyword>
<accession>A0A9D4FMW0</accession>
<evidence type="ECO:0000313" key="2">
    <source>
        <dbReference type="Proteomes" id="UP000828390"/>
    </source>
</evidence>
<reference evidence="1" key="2">
    <citation type="submission" date="2020-11" db="EMBL/GenBank/DDBJ databases">
        <authorList>
            <person name="McCartney M.A."/>
            <person name="Auch B."/>
            <person name="Kono T."/>
            <person name="Mallez S."/>
            <person name="Becker A."/>
            <person name="Gohl D.M."/>
            <person name="Silverstein K.A.T."/>
            <person name="Koren S."/>
            <person name="Bechman K.B."/>
            <person name="Herman A."/>
            <person name="Abrahante J.E."/>
            <person name="Garbe J."/>
        </authorList>
    </citation>
    <scope>NUCLEOTIDE SEQUENCE</scope>
    <source>
        <strain evidence="1">Duluth1</strain>
        <tissue evidence="1">Whole animal</tissue>
    </source>
</reference>
<dbReference type="Proteomes" id="UP000828390">
    <property type="component" value="Unassembled WGS sequence"/>
</dbReference>
<reference evidence="1" key="1">
    <citation type="journal article" date="2019" name="bioRxiv">
        <title>The Genome of the Zebra Mussel, Dreissena polymorpha: A Resource for Invasive Species Research.</title>
        <authorList>
            <person name="McCartney M.A."/>
            <person name="Auch B."/>
            <person name="Kono T."/>
            <person name="Mallez S."/>
            <person name="Zhang Y."/>
            <person name="Obille A."/>
            <person name="Becker A."/>
            <person name="Abrahante J.E."/>
            <person name="Garbe J."/>
            <person name="Badalamenti J.P."/>
            <person name="Herman A."/>
            <person name="Mangelson H."/>
            <person name="Liachko I."/>
            <person name="Sullivan S."/>
            <person name="Sone E.D."/>
            <person name="Koren S."/>
            <person name="Silverstein K.A.T."/>
            <person name="Beckman K.B."/>
            <person name="Gohl D.M."/>
        </authorList>
    </citation>
    <scope>NUCLEOTIDE SEQUENCE</scope>
    <source>
        <strain evidence="1">Duluth1</strain>
        <tissue evidence="1">Whole animal</tissue>
    </source>
</reference>
<dbReference type="AlphaFoldDB" id="A0A9D4FMW0"/>